<comment type="caution">
    <text evidence="1">The sequence shown here is derived from an EMBL/GenBank/DDBJ whole genome shotgun (WGS) entry which is preliminary data.</text>
</comment>
<dbReference type="Proteomes" id="UP000660380">
    <property type="component" value="Unassembled WGS sequence"/>
</dbReference>
<reference evidence="1 2" key="1">
    <citation type="journal article" date="2020" name="ISME J.">
        <title>Comparative genomics reveals insights into cyanobacterial evolution and habitat adaptation.</title>
        <authorList>
            <person name="Chen M.Y."/>
            <person name="Teng W.K."/>
            <person name="Zhao L."/>
            <person name="Hu C.X."/>
            <person name="Zhou Y.K."/>
            <person name="Han B.P."/>
            <person name="Song L.R."/>
            <person name="Shu W.S."/>
        </authorList>
    </citation>
    <scope>NUCLEOTIDE SEQUENCE [LARGE SCALE GENOMIC DNA]</scope>
    <source>
        <strain evidence="1 2">FACHB-248</strain>
    </source>
</reference>
<dbReference type="RefSeq" id="WP_186227672.1">
    <property type="nucleotide sequence ID" value="NZ_JACJTA010000046.1"/>
</dbReference>
<organism evidence="1 2">
    <name type="scientific">Scytonema hofmannii FACHB-248</name>
    <dbReference type="NCBI Taxonomy" id="1842502"/>
    <lineage>
        <taxon>Bacteria</taxon>
        <taxon>Bacillati</taxon>
        <taxon>Cyanobacteriota</taxon>
        <taxon>Cyanophyceae</taxon>
        <taxon>Nostocales</taxon>
        <taxon>Scytonemataceae</taxon>
        <taxon>Scytonema</taxon>
    </lineage>
</organism>
<proteinExistence type="predicted"/>
<name>A0ABR8GTE6_9CYAN</name>
<sequence length="56" mass="6609">MTLHSSRRSDDLAEKFAEANECWNLDKLYQVIAVAKQQERRRQCKQLTPTEKACLR</sequence>
<accession>A0ABR8GTE6</accession>
<gene>
    <name evidence="1" type="ORF">H6G81_19650</name>
</gene>
<keyword evidence="2" id="KW-1185">Reference proteome</keyword>
<evidence type="ECO:0000313" key="1">
    <source>
        <dbReference type="EMBL" id="MBD2606687.1"/>
    </source>
</evidence>
<protein>
    <submittedName>
        <fullName evidence="1">Uncharacterized protein</fullName>
    </submittedName>
</protein>
<dbReference type="EMBL" id="JACJTA010000046">
    <property type="protein sequence ID" value="MBD2606687.1"/>
    <property type="molecule type" value="Genomic_DNA"/>
</dbReference>
<evidence type="ECO:0000313" key="2">
    <source>
        <dbReference type="Proteomes" id="UP000660380"/>
    </source>
</evidence>